<name>A0A9Q3C7T2_9BASI</name>
<comment type="caution">
    <text evidence="2">The sequence shown here is derived from an EMBL/GenBank/DDBJ whole genome shotgun (WGS) entry which is preliminary data.</text>
</comment>
<organism evidence="2 3">
    <name type="scientific">Austropuccinia psidii MF-1</name>
    <dbReference type="NCBI Taxonomy" id="1389203"/>
    <lineage>
        <taxon>Eukaryota</taxon>
        <taxon>Fungi</taxon>
        <taxon>Dikarya</taxon>
        <taxon>Basidiomycota</taxon>
        <taxon>Pucciniomycotina</taxon>
        <taxon>Pucciniomycetes</taxon>
        <taxon>Pucciniales</taxon>
        <taxon>Sphaerophragmiaceae</taxon>
        <taxon>Austropuccinia</taxon>
    </lineage>
</organism>
<feature type="region of interest" description="Disordered" evidence="1">
    <location>
        <begin position="1"/>
        <end position="50"/>
    </location>
</feature>
<proteinExistence type="predicted"/>
<accession>A0A9Q3C7T2</accession>
<evidence type="ECO:0000313" key="3">
    <source>
        <dbReference type="Proteomes" id="UP000765509"/>
    </source>
</evidence>
<dbReference type="Proteomes" id="UP000765509">
    <property type="component" value="Unassembled WGS sequence"/>
</dbReference>
<reference evidence="2" key="1">
    <citation type="submission" date="2021-03" db="EMBL/GenBank/DDBJ databases">
        <title>Draft genome sequence of rust myrtle Austropuccinia psidii MF-1, a brazilian biotype.</title>
        <authorList>
            <person name="Quecine M.C."/>
            <person name="Pachon D.M.R."/>
            <person name="Bonatelli M.L."/>
            <person name="Correr F.H."/>
            <person name="Franceschini L.M."/>
            <person name="Leite T.F."/>
            <person name="Margarido G.R.A."/>
            <person name="Almeida C.A."/>
            <person name="Ferrarezi J.A."/>
            <person name="Labate C.A."/>
        </authorList>
    </citation>
    <scope>NUCLEOTIDE SEQUENCE</scope>
    <source>
        <strain evidence="2">MF-1</strain>
    </source>
</reference>
<evidence type="ECO:0000256" key="1">
    <source>
        <dbReference type="SAM" id="MobiDB-lite"/>
    </source>
</evidence>
<protein>
    <submittedName>
        <fullName evidence="2">Uncharacterized protein</fullName>
    </submittedName>
</protein>
<evidence type="ECO:0000313" key="2">
    <source>
        <dbReference type="EMBL" id="MBW0477831.1"/>
    </source>
</evidence>
<sequence length="148" mass="15709">MKLLSTSRNSPVKSAKPKPRLILTAPTSNPNDLSKLSVTSSLASQGANSPGLIPIPSPVLEHADHNIPQHCAQQTPGSCPSPLNLNQSMLLAPHLSQSKEAFSPLPPTPGSTEKGNNTVGVFEAIQRKFLESPFSTKRCQSRVSTSGY</sequence>
<feature type="region of interest" description="Disordered" evidence="1">
    <location>
        <begin position="96"/>
        <end position="117"/>
    </location>
</feature>
<dbReference type="AlphaFoldDB" id="A0A9Q3C7T2"/>
<gene>
    <name evidence="2" type="ORF">O181_017546</name>
</gene>
<feature type="compositionally biased region" description="Polar residues" evidence="1">
    <location>
        <begin position="1"/>
        <end position="12"/>
    </location>
</feature>
<keyword evidence="3" id="KW-1185">Reference proteome</keyword>
<feature type="compositionally biased region" description="Polar residues" evidence="1">
    <location>
        <begin position="25"/>
        <end position="48"/>
    </location>
</feature>
<dbReference type="EMBL" id="AVOT02004943">
    <property type="protein sequence ID" value="MBW0477831.1"/>
    <property type="molecule type" value="Genomic_DNA"/>
</dbReference>